<dbReference type="PANTHER" id="PTHR31321">
    <property type="entry name" value="ACYL-COA THIOESTER HYDROLASE YBHC-RELATED"/>
    <property type="match status" value="1"/>
</dbReference>
<dbReference type="GO" id="GO:0045490">
    <property type="term" value="P:pectin catabolic process"/>
    <property type="evidence" value="ECO:0007669"/>
    <property type="project" value="UniProtKB-UniRule"/>
</dbReference>
<dbReference type="Pfam" id="PF01095">
    <property type="entry name" value="Pectinesterase"/>
    <property type="match status" value="1"/>
</dbReference>
<evidence type="ECO:0000256" key="2">
    <source>
        <dbReference type="ARBA" id="ARBA00005184"/>
    </source>
</evidence>
<dbReference type="EC" id="3.1.1.11" evidence="4 12"/>
<sequence>MIGKVTHKAVQATFLTTIFFLIFYIAISAEDPTSTPNAGTTTLQVNVPAAGNQTCSAELDALLMTELRDTSGIDPALSAAERAPKIIRVRKDGSGEFKSVTDALKSIPAGNTVRTIISIGPGTYNEKIRVDRNKPFVTFMGTDPNSKPILAYSSMAAQSGGTWNSAATAVESEYFMAANIVFQNTAPKPTGKKNDGEQAVAMRISGDKAAFYNCRFISFQDTLCDDVGNHFFENCYVEGTVDFVFGTGKSLYLYTALHSVGDGFGAVTASGRGVKDDDSAGFTFVHCKITGSGNLYLGRTWKNQAKIVFAYTEMDGHINPAGWINDKPGLREDTMFYGEYKCSGPGSSTGKRATYAKLLTDAEAKPFLDKSYIKVEYPMGAMEAVD</sequence>
<dbReference type="InterPro" id="IPR011050">
    <property type="entry name" value="Pectin_lyase_fold/virulence"/>
</dbReference>
<comment type="similarity">
    <text evidence="3">Belongs to the pectinesterase family.</text>
</comment>
<name>A0A835IGH7_9MAGN</name>
<organism evidence="14 15">
    <name type="scientific">Coptis chinensis</name>
    <dbReference type="NCBI Taxonomy" id="261450"/>
    <lineage>
        <taxon>Eukaryota</taxon>
        <taxon>Viridiplantae</taxon>
        <taxon>Streptophyta</taxon>
        <taxon>Embryophyta</taxon>
        <taxon>Tracheophyta</taxon>
        <taxon>Spermatophyta</taxon>
        <taxon>Magnoliopsida</taxon>
        <taxon>Ranunculales</taxon>
        <taxon>Ranunculaceae</taxon>
        <taxon>Coptidoideae</taxon>
        <taxon>Coptis</taxon>
    </lineage>
</organism>
<dbReference type="AlphaFoldDB" id="A0A835IGH7"/>
<comment type="caution">
    <text evidence="14">The sequence shown here is derived from an EMBL/GenBank/DDBJ whole genome shotgun (WGS) entry which is preliminary data.</text>
</comment>
<dbReference type="UniPathway" id="UPA00545">
    <property type="reaction ID" value="UER00823"/>
</dbReference>
<keyword evidence="7" id="KW-0732">Signal</keyword>
<protein>
    <recommendedName>
        <fullName evidence="4 12">Pectinesterase</fullName>
        <ecNumber evidence="4 12">3.1.1.11</ecNumber>
    </recommendedName>
</protein>
<dbReference type="GO" id="GO:0042545">
    <property type="term" value="P:cell wall modification"/>
    <property type="evidence" value="ECO:0007669"/>
    <property type="project" value="UniProtKB-UniRule"/>
</dbReference>
<dbReference type="InterPro" id="IPR000070">
    <property type="entry name" value="Pectinesterase_cat"/>
</dbReference>
<dbReference type="InterPro" id="IPR033131">
    <property type="entry name" value="Pectinesterase_Asp_AS"/>
</dbReference>
<keyword evidence="5" id="KW-0134">Cell wall</keyword>
<evidence type="ECO:0000256" key="10">
    <source>
        <dbReference type="ARBA" id="ARBA00047928"/>
    </source>
</evidence>
<dbReference type="PROSITE" id="PS00503">
    <property type="entry name" value="PECTINESTERASE_2"/>
    <property type="match status" value="1"/>
</dbReference>
<evidence type="ECO:0000256" key="11">
    <source>
        <dbReference type="PROSITE-ProRule" id="PRU10040"/>
    </source>
</evidence>
<keyword evidence="9 12" id="KW-0063">Aspartyl esterase</keyword>
<evidence type="ECO:0000256" key="9">
    <source>
        <dbReference type="ARBA" id="ARBA00023085"/>
    </source>
</evidence>
<evidence type="ECO:0000259" key="13">
    <source>
        <dbReference type="Pfam" id="PF01095"/>
    </source>
</evidence>
<comment type="subcellular location">
    <subcellularLocation>
        <location evidence="1">Secreted</location>
        <location evidence="1">Cell wall</location>
    </subcellularLocation>
</comment>
<dbReference type="PANTHER" id="PTHR31321:SF126">
    <property type="entry name" value="PECTINESTERASE"/>
    <property type="match status" value="1"/>
</dbReference>
<evidence type="ECO:0000256" key="4">
    <source>
        <dbReference type="ARBA" id="ARBA00013229"/>
    </source>
</evidence>
<evidence type="ECO:0000256" key="3">
    <source>
        <dbReference type="ARBA" id="ARBA00008891"/>
    </source>
</evidence>
<evidence type="ECO:0000313" key="14">
    <source>
        <dbReference type="EMBL" id="KAF9616112.1"/>
    </source>
</evidence>
<dbReference type="InterPro" id="IPR012334">
    <property type="entry name" value="Pectin_lyas_fold"/>
</dbReference>
<dbReference type="OrthoDB" id="2019149at2759"/>
<evidence type="ECO:0000256" key="8">
    <source>
        <dbReference type="ARBA" id="ARBA00022801"/>
    </source>
</evidence>
<proteinExistence type="inferred from homology"/>
<comment type="catalytic activity">
    <reaction evidence="10 12">
        <text>[(1-&gt;4)-alpha-D-galacturonosyl methyl ester](n) + n H2O = [(1-&gt;4)-alpha-D-galacturonosyl](n) + n methanol + n H(+)</text>
        <dbReference type="Rhea" id="RHEA:22380"/>
        <dbReference type="Rhea" id="RHEA-COMP:14570"/>
        <dbReference type="Rhea" id="RHEA-COMP:14573"/>
        <dbReference type="ChEBI" id="CHEBI:15377"/>
        <dbReference type="ChEBI" id="CHEBI:15378"/>
        <dbReference type="ChEBI" id="CHEBI:17790"/>
        <dbReference type="ChEBI" id="CHEBI:140522"/>
        <dbReference type="ChEBI" id="CHEBI:140523"/>
        <dbReference type="EC" id="3.1.1.11"/>
    </reaction>
</comment>
<comment type="pathway">
    <text evidence="2 12">Glycan metabolism; pectin degradation; 2-dehydro-3-deoxy-D-gluconate from pectin: step 1/5.</text>
</comment>
<feature type="domain" description="Pectinesterase catalytic" evidence="13">
    <location>
        <begin position="88"/>
        <end position="374"/>
    </location>
</feature>
<dbReference type="SUPFAM" id="SSF51126">
    <property type="entry name" value="Pectin lyase-like"/>
    <property type="match status" value="1"/>
</dbReference>
<accession>A0A835IGH7</accession>
<keyword evidence="15" id="KW-1185">Reference proteome</keyword>
<evidence type="ECO:0000313" key="15">
    <source>
        <dbReference type="Proteomes" id="UP000631114"/>
    </source>
</evidence>
<dbReference type="Proteomes" id="UP000631114">
    <property type="component" value="Unassembled WGS sequence"/>
</dbReference>
<evidence type="ECO:0000256" key="5">
    <source>
        <dbReference type="ARBA" id="ARBA00022512"/>
    </source>
</evidence>
<evidence type="ECO:0000256" key="12">
    <source>
        <dbReference type="RuleBase" id="RU000589"/>
    </source>
</evidence>
<dbReference type="FunFam" id="2.160.20.10:FF:000008">
    <property type="entry name" value="Pectinesterase"/>
    <property type="match status" value="1"/>
</dbReference>
<dbReference type="EMBL" id="JADFTS010000003">
    <property type="protein sequence ID" value="KAF9616112.1"/>
    <property type="molecule type" value="Genomic_DNA"/>
</dbReference>
<dbReference type="GO" id="GO:0030599">
    <property type="term" value="F:pectinesterase activity"/>
    <property type="evidence" value="ECO:0007669"/>
    <property type="project" value="UniProtKB-UniRule"/>
</dbReference>
<evidence type="ECO:0000256" key="1">
    <source>
        <dbReference type="ARBA" id="ARBA00004191"/>
    </source>
</evidence>
<keyword evidence="8 12" id="KW-0378">Hydrolase</keyword>
<evidence type="ECO:0000256" key="6">
    <source>
        <dbReference type="ARBA" id="ARBA00022525"/>
    </source>
</evidence>
<reference evidence="14 15" key="1">
    <citation type="submission" date="2020-10" db="EMBL/GenBank/DDBJ databases">
        <title>The Coptis chinensis genome and diversification of protoberbering-type alkaloids.</title>
        <authorList>
            <person name="Wang B."/>
            <person name="Shu S."/>
            <person name="Song C."/>
            <person name="Liu Y."/>
        </authorList>
    </citation>
    <scope>NUCLEOTIDE SEQUENCE [LARGE SCALE GENOMIC DNA]</scope>
    <source>
        <strain evidence="14">HL-2020</strain>
        <tissue evidence="14">Leaf</tissue>
    </source>
</reference>
<feature type="active site" evidence="11">
    <location>
        <position position="242"/>
    </location>
</feature>
<dbReference type="Gene3D" id="2.160.20.10">
    <property type="entry name" value="Single-stranded right-handed beta-helix, Pectin lyase-like"/>
    <property type="match status" value="1"/>
</dbReference>
<evidence type="ECO:0000256" key="7">
    <source>
        <dbReference type="ARBA" id="ARBA00022729"/>
    </source>
</evidence>
<keyword evidence="6" id="KW-0964">Secreted</keyword>
<gene>
    <name evidence="14" type="ORF">IFM89_028578</name>
</gene>